<accession>A0A117NGR3</accession>
<evidence type="ECO:0000313" key="1">
    <source>
        <dbReference type="EMBL" id="KUM47137.1"/>
    </source>
</evidence>
<protein>
    <submittedName>
        <fullName evidence="1">Uncharacterized protein</fullName>
    </submittedName>
</protein>
<dbReference type="AlphaFoldDB" id="A0A117NGR3"/>
<dbReference type="EMBL" id="LKAM01000008">
    <property type="protein sequence ID" value="KUM47137.1"/>
    <property type="molecule type" value="Genomic_DNA"/>
</dbReference>
<gene>
    <name evidence="1" type="ORF">ABT39_MTgene6143</name>
</gene>
<reference evidence="1" key="1">
    <citation type="journal article" date="2015" name="Genome Biol. Evol.">
        <title>Organellar Genomes of White Spruce (Picea glauca): Assembly and Annotation.</title>
        <authorList>
            <person name="Jackman S.D."/>
            <person name="Warren R.L."/>
            <person name="Gibb E.A."/>
            <person name="Vandervalk B.P."/>
            <person name="Mohamadi H."/>
            <person name="Chu J."/>
            <person name="Raymond A."/>
            <person name="Pleasance S."/>
            <person name="Coope R."/>
            <person name="Wildung M.R."/>
            <person name="Ritland C.E."/>
            <person name="Bousquet J."/>
            <person name="Jones S.J."/>
            <person name="Bohlmann J."/>
            <person name="Birol I."/>
        </authorList>
    </citation>
    <scope>NUCLEOTIDE SEQUENCE [LARGE SCALE GENOMIC DNA]</scope>
    <source>
        <tissue evidence="1">Flushing bud</tissue>
    </source>
</reference>
<comment type="caution">
    <text evidence="1">The sequence shown here is derived from an EMBL/GenBank/DDBJ whole genome shotgun (WGS) entry which is preliminary data.</text>
</comment>
<organism evidence="1">
    <name type="scientific">Picea glauca</name>
    <name type="common">White spruce</name>
    <name type="synonym">Pinus glauca</name>
    <dbReference type="NCBI Taxonomy" id="3330"/>
    <lineage>
        <taxon>Eukaryota</taxon>
        <taxon>Viridiplantae</taxon>
        <taxon>Streptophyta</taxon>
        <taxon>Embryophyta</taxon>
        <taxon>Tracheophyta</taxon>
        <taxon>Spermatophyta</taxon>
        <taxon>Pinopsida</taxon>
        <taxon>Pinidae</taxon>
        <taxon>Conifers I</taxon>
        <taxon>Pinales</taxon>
        <taxon>Pinaceae</taxon>
        <taxon>Picea</taxon>
    </lineage>
</organism>
<proteinExistence type="predicted"/>
<name>A0A117NGR3_PICGL</name>
<keyword evidence="1" id="KW-0496">Mitochondrion</keyword>
<geneLocation type="mitochondrion" evidence="1"/>
<sequence>MSKIVDSRKIGPLRINVIVPTLVEVVVGISSHLYKSNAVGPIHSIEMDLKVL</sequence>